<feature type="compositionally biased region" description="Polar residues" evidence="1">
    <location>
        <begin position="295"/>
        <end position="306"/>
    </location>
</feature>
<evidence type="ECO:0000259" key="2">
    <source>
        <dbReference type="PROSITE" id="PS51338"/>
    </source>
</evidence>
<dbReference type="Proteomes" id="UP001153620">
    <property type="component" value="Chromosome 2"/>
</dbReference>
<feature type="compositionally biased region" description="Polar residues" evidence="1">
    <location>
        <begin position="1317"/>
        <end position="1330"/>
    </location>
</feature>
<dbReference type="OrthoDB" id="10061327at2759"/>
<feature type="region of interest" description="Disordered" evidence="1">
    <location>
        <begin position="278"/>
        <end position="359"/>
    </location>
</feature>
<dbReference type="GO" id="GO:0007009">
    <property type="term" value="P:plasma membrane organization"/>
    <property type="evidence" value="ECO:0007669"/>
    <property type="project" value="InterPro"/>
</dbReference>
<feature type="domain" description="IMD" evidence="2">
    <location>
        <begin position="1"/>
        <end position="251"/>
    </location>
</feature>
<organism evidence="3 4">
    <name type="scientific">Chironomus riparius</name>
    <dbReference type="NCBI Taxonomy" id="315576"/>
    <lineage>
        <taxon>Eukaryota</taxon>
        <taxon>Metazoa</taxon>
        <taxon>Ecdysozoa</taxon>
        <taxon>Arthropoda</taxon>
        <taxon>Hexapoda</taxon>
        <taxon>Insecta</taxon>
        <taxon>Pterygota</taxon>
        <taxon>Neoptera</taxon>
        <taxon>Endopterygota</taxon>
        <taxon>Diptera</taxon>
        <taxon>Nematocera</taxon>
        <taxon>Chironomoidea</taxon>
        <taxon>Chironomidae</taxon>
        <taxon>Chironominae</taxon>
        <taxon>Chironomus</taxon>
    </lineage>
</organism>
<feature type="compositionally biased region" description="Low complexity" evidence="1">
    <location>
        <begin position="1084"/>
        <end position="1111"/>
    </location>
</feature>
<feature type="region of interest" description="Disordered" evidence="1">
    <location>
        <begin position="1002"/>
        <end position="1118"/>
    </location>
</feature>
<reference evidence="3" key="2">
    <citation type="submission" date="2022-10" db="EMBL/GenBank/DDBJ databases">
        <authorList>
            <consortium name="ENA_rothamsted_submissions"/>
            <consortium name="culmorum"/>
            <person name="King R."/>
        </authorList>
    </citation>
    <scope>NUCLEOTIDE SEQUENCE</scope>
</reference>
<feature type="compositionally biased region" description="Low complexity" evidence="1">
    <location>
        <begin position="572"/>
        <end position="594"/>
    </location>
</feature>
<dbReference type="GO" id="GO:0003779">
    <property type="term" value="F:actin binding"/>
    <property type="evidence" value="ECO:0007669"/>
    <property type="project" value="InterPro"/>
</dbReference>
<feature type="compositionally biased region" description="Low complexity" evidence="1">
    <location>
        <begin position="1053"/>
        <end position="1070"/>
    </location>
</feature>
<feature type="compositionally biased region" description="Polar residues" evidence="1">
    <location>
        <begin position="1231"/>
        <end position="1250"/>
    </location>
</feature>
<sequence>MDISIEKVADITLGSLFQQIINDMKNSSPLWEDFIIKATKLHACLRAAIQAISTYLEAFQKIADAATNSKGASKEIGTALTRVCLRHKAVETRLKTFTTAIMDSLIIPLQDKLEEWKRQVVILDKDHTKEYKRCRNELKKRSSDTLRLQKKAKKGTTDLQSLVDSSMQTVNQQKAELDEVERKSLRIAMIEDRTRYCQFVHMLEPVVKQEYEMMYELGHLQEAMMTVTNVTKDPSALPQASEELIAESKTSYNLYPESPTHSSSQGCSNSLGSRKSSVCSISSMNSSGSSGSPSHQFQRSLSQYNPTIRLKPGESTDSRDSGFCSSSPALTIQASTATSQSHAISTWPPPTQESVSNTDRPHTISTAYERGHQRPALTVYTFQNPDQNISENSGNSTSQKSPANISCRPPLPIRCSSLERPLSTTTNTKNTSTNNVNARQCPSPIPAHVAKEHPAISQPTYVNMSELASMAAYKNTNTISNNIITSNPTTSTTPPVSVQPNSPVLSSASSLVSPDSSATNPISSPDVQTPQNTPQTNSPLTIAIAGGNSTTDTVTNNDDEDLSSKEHYSTSTTPTNQNAPVNNNNNTTTTSSSTLDNNISIIETITTTLSTMSIIGTTSAAVAELTKCESPLIDTKSSGSVLDKASMFEKKLEEQQTQINATPTQQQSSHHPISLINSTLNLTPATVARLESIYGKKTEEIYNKTAVLLEKVDTVETLDVIDTIELDNLIGELDMFQREHEEKEKKRLERQQSNEYQVPKNSIVQTQKTHHNDSFISTSTTITGTFSHAFSNNNNSDECSEKSTDKVSLNASLNYSITSNTSMMTNATLSDVQKTFNSSENCWNDNNNDDDLSADTGFENPSFRHLNDTNIVLMRDDDLPPNYYSQNATDVVVLRSKSNSMGSNNNSITDLHTIDMTNEQKQRLSSFKLDNNNLSLASSNGQGSPSHYFSINNSNSINNNNPIPNVNKASLHKSFGALMYGQTEEPITSNNVNVNNNVNVVTSSNKPAVTPRPASLLSGVSRIARRSSVNTVKPPPPVRRSSSATPNHYSDANNSHNNQLQNQQQFNSSSEALPPPPDYLLRSQQQAAAQQQQNALHHHQNAQQQQQQQQHHYSHHAEHNANAKTHYMTSSTSVGQISSQLSTQNVRTVNDLRNAPNSPGVMRRQLSLSNHHPSSNHSQSSHSITYSSQPSTPKIEKEGSGSMFSIYGLTTGSGNANGTTYSSGDIFGTMPRQTKSQQGVYAQPKQVSGISSFRNSSPNPPPQKQSMGLLASLTAKIAPNKSHNQQQQQQQQQNQQQQQQQQQSDYDRSRNEPIYQRRSSNQSNQYYDTAQQQQQQQQPNYGDRQSDGKNQIYSQSSNHQYQHQYSIYNQNIYVSTNPFITPPINNYSPSSFGKDNYSNYQTGNYGDKTDSVLAKANPNFLDNLNAKLAEQHATNKALAVRSFINSKVVRNGSQIPCNIKYVANRIVEEPEPDPRIVRESLMDQIKRGANLKQTPR</sequence>
<feature type="compositionally biased region" description="Basic and acidic residues" evidence="1">
    <location>
        <begin position="311"/>
        <end position="320"/>
    </location>
</feature>
<dbReference type="GO" id="GO:0005543">
    <property type="term" value="F:phospholipid binding"/>
    <property type="evidence" value="ECO:0007669"/>
    <property type="project" value="TreeGrafter"/>
</dbReference>
<dbReference type="Pfam" id="PF08397">
    <property type="entry name" value="IMD"/>
    <property type="match status" value="1"/>
</dbReference>
<accession>A0A9N9WUH3</accession>
<dbReference type="PROSITE" id="PS51338">
    <property type="entry name" value="IMD"/>
    <property type="match status" value="1"/>
</dbReference>
<dbReference type="InterPro" id="IPR030127">
    <property type="entry name" value="MTSS1/MTSS2"/>
</dbReference>
<evidence type="ECO:0000313" key="4">
    <source>
        <dbReference type="Proteomes" id="UP001153620"/>
    </source>
</evidence>
<keyword evidence="4" id="KW-1185">Reference proteome</keyword>
<feature type="region of interest" description="Disordered" evidence="1">
    <location>
        <begin position="1280"/>
        <end position="1351"/>
    </location>
</feature>
<feature type="compositionally biased region" description="Low complexity" evidence="1">
    <location>
        <begin position="484"/>
        <end position="518"/>
    </location>
</feature>
<dbReference type="InterPro" id="IPR027267">
    <property type="entry name" value="AH/BAR_dom_sf"/>
</dbReference>
<dbReference type="Gene3D" id="1.20.1270.60">
    <property type="entry name" value="Arfaptin homology (AH) domain/BAR domain"/>
    <property type="match status" value="1"/>
</dbReference>
<feature type="compositionally biased region" description="Low complexity" evidence="1">
    <location>
        <begin position="1166"/>
        <end position="1192"/>
    </location>
</feature>
<protein>
    <recommendedName>
        <fullName evidence="2">IMD domain-containing protein</fullName>
    </recommendedName>
</protein>
<proteinExistence type="predicted"/>
<feature type="region of interest" description="Disordered" evidence="1">
    <location>
        <begin position="1149"/>
        <end position="1199"/>
    </location>
</feature>
<dbReference type="GO" id="GO:0015629">
    <property type="term" value="C:actin cytoskeleton"/>
    <property type="evidence" value="ECO:0007669"/>
    <property type="project" value="TreeGrafter"/>
</dbReference>
<reference evidence="3" key="1">
    <citation type="submission" date="2022-01" db="EMBL/GenBank/DDBJ databases">
        <authorList>
            <person name="King R."/>
        </authorList>
    </citation>
    <scope>NUCLEOTIDE SEQUENCE</scope>
</reference>
<feature type="compositionally biased region" description="Low complexity" evidence="1">
    <location>
        <begin position="278"/>
        <end position="294"/>
    </location>
</feature>
<feature type="compositionally biased region" description="Polar residues" evidence="1">
    <location>
        <begin position="1040"/>
        <end position="1052"/>
    </location>
</feature>
<feature type="compositionally biased region" description="Polar residues" evidence="1">
    <location>
        <begin position="385"/>
        <end position="404"/>
    </location>
</feature>
<dbReference type="GO" id="GO:0009898">
    <property type="term" value="C:cytoplasmic side of plasma membrane"/>
    <property type="evidence" value="ECO:0007669"/>
    <property type="project" value="TreeGrafter"/>
</dbReference>
<dbReference type="PANTHER" id="PTHR15708:SF4">
    <property type="entry name" value="FI21477P1-RELATED"/>
    <property type="match status" value="1"/>
</dbReference>
<name>A0A9N9WUH3_9DIPT</name>
<gene>
    <name evidence="3" type="ORF">CHIRRI_LOCUS7436</name>
</gene>
<dbReference type="EMBL" id="OU895878">
    <property type="protein sequence ID" value="CAG9804553.1"/>
    <property type="molecule type" value="Genomic_DNA"/>
</dbReference>
<feature type="compositionally biased region" description="Polar residues" evidence="1">
    <location>
        <begin position="519"/>
        <end position="540"/>
    </location>
</feature>
<dbReference type="PANTHER" id="PTHR15708">
    <property type="entry name" value="ACTIN BUNDLING/MISSING IN METASTASIS-RELATED"/>
    <property type="match status" value="1"/>
</dbReference>
<feature type="compositionally biased region" description="Polar residues" evidence="1">
    <location>
        <begin position="323"/>
        <end position="344"/>
    </location>
</feature>
<dbReference type="InterPro" id="IPR013606">
    <property type="entry name" value="I-BAR_dom"/>
</dbReference>
<feature type="region of interest" description="Disordered" evidence="1">
    <location>
        <begin position="1224"/>
        <end position="1266"/>
    </location>
</feature>
<evidence type="ECO:0000313" key="3">
    <source>
        <dbReference type="EMBL" id="CAG9804553.1"/>
    </source>
</evidence>
<evidence type="ECO:0000256" key="1">
    <source>
        <dbReference type="SAM" id="MobiDB-lite"/>
    </source>
</evidence>
<feature type="compositionally biased region" description="Low complexity" evidence="1">
    <location>
        <begin position="1284"/>
        <end position="1303"/>
    </location>
</feature>
<dbReference type="SUPFAM" id="SSF103657">
    <property type="entry name" value="BAR/IMD domain-like"/>
    <property type="match status" value="1"/>
</dbReference>
<feature type="compositionally biased region" description="Low complexity" evidence="1">
    <location>
        <begin position="424"/>
        <end position="437"/>
    </location>
</feature>
<feature type="region of interest" description="Disordered" evidence="1">
    <location>
        <begin position="484"/>
        <end position="594"/>
    </location>
</feature>
<feature type="region of interest" description="Disordered" evidence="1">
    <location>
        <begin position="385"/>
        <end position="441"/>
    </location>
</feature>
<dbReference type="GO" id="GO:0030031">
    <property type="term" value="P:cell projection assembly"/>
    <property type="evidence" value="ECO:0007669"/>
    <property type="project" value="TreeGrafter"/>
</dbReference>